<feature type="signal peptide" evidence="1">
    <location>
        <begin position="1"/>
        <end position="18"/>
    </location>
</feature>
<evidence type="ECO:0000259" key="2">
    <source>
        <dbReference type="Pfam" id="PF07143"/>
    </source>
</evidence>
<keyword evidence="4" id="KW-1185">Reference proteome</keyword>
<organism evidence="3 4">
    <name type="scientific">Rhodovulum marinum</name>
    <dbReference type="NCBI Taxonomy" id="320662"/>
    <lineage>
        <taxon>Bacteria</taxon>
        <taxon>Pseudomonadati</taxon>
        <taxon>Pseudomonadota</taxon>
        <taxon>Alphaproteobacteria</taxon>
        <taxon>Rhodobacterales</taxon>
        <taxon>Paracoccaceae</taxon>
        <taxon>Rhodovulum</taxon>
    </lineage>
</organism>
<dbReference type="PANTHER" id="PTHR38591">
    <property type="entry name" value="HYDROLASE"/>
    <property type="match status" value="1"/>
</dbReference>
<dbReference type="EMBL" id="SLXP01000024">
    <property type="protein sequence ID" value="TCP38028.1"/>
    <property type="molecule type" value="Genomic_DNA"/>
</dbReference>
<dbReference type="RefSeq" id="WP_132466371.1">
    <property type="nucleotide sequence ID" value="NZ_SLXP01000024.1"/>
</dbReference>
<dbReference type="AlphaFoldDB" id="A0A4R2PST4"/>
<sequence length="352" mass="38120">MNVKALILAALLPLPALAQGFAGLGQTADGYALPDPGRVLEFPHDHGAHPEFRIEWWYLTANLAGADGRDYGVQWTLFRNALAPGNVGQGWQTAQAWMGHAGLTTPGGHFHAERLGRGGTGQAGVTPAPFAAWIDDWRMESTAPPDTDPYSALALTASGPDFAYDLALVAHGPLVLHGAAGFSVKSEEGQASHYYSQPFYRVTGTLSLPDGPVEVTGQAWLDREWSSQPLTENQEGWDWVSLHLDDGAKLMGYRMRGEPDDYTVGTWIAADGTATPLPEGALTMTPIRRADVAGREVPVGWRLILPDRDLDIEVQALQDASWMATMIPYWEGPVRVTGSHSGRGYLEMTGYE</sequence>
<dbReference type="Pfam" id="PF07143">
    <property type="entry name" value="CrtC"/>
    <property type="match status" value="1"/>
</dbReference>
<dbReference type="OrthoDB" id="9770826at2"/>
<accession>A0A4R2PST4</accession>
<keyword evidence="1" id="KW-0732">Signal</keyword>
<dbReference type="InterPro" id="IPR023374">
    <property type="entry name" value="AttH-like_dom_sf"/>
</dbReference>
<dbReference type="PANTHER" id="PTHR38591:SF1">
    <property type="entry name" value="BLL1000 PROTEIN"/>
    <property type="match status" value="1"/>
</dbReference>
<gene>
    <name evidence="3" type="ORF">EV662_1246</name>
</gene>
<dbReference type="Proteomes" id="UP000294835">
    <property type="component" value="Unassembled WGS sequence"/>
</dbReference>
<name>A0A4R2PST4_9RHOB</name>
<proteinExistence type="predicted"/>
<feature type="chain" id="PRO_5020519239" evidence="1">
    <location>
        <begin position="19"/>
        <end position="352"/>
    </location>
</feature>
<protein>
    <submittedName>
        <fullName evidence="3">Putative secreted hydrolase</fullName>
    </submittedName>
</protein>
<dbReference type="SUPFAM" id="SSF159245">
    <property type="entry name" value="AttH-like"/>
    <property type="match status" value="1"/>
</dbReference>
<evidence type="ECO:0000313" key="3">
    <source>
        <dbReference type="EMBL" id="TCP38028.1"/>
    </source>
</evidence>
<feature type="domain" description="AttH" evidence="2">
    <location>
        <begin position="54"/>
        <end position="227"/>
    </location>
</feature>
<dbReference type="Pfam" id="PF17186">
    <property type="entry name" value="Lipocalin_9"/>
    <property type="match status" value="1"/>
</dbReference>
<comment type="caution">
    <text evidence="3">The sequence shown here is derived from an EMBL/GenBank/DDBJ whole genome shotgun (WGS) entry which is preliminary data.</text>
</comment>
<dbReference type="InterPro" id="IPR010791">
    <property type="entry name" value="AttH_dom"/>
</dbReference>
<evidence type="ECO:0000256" key="1">
    <source>
        <dbReference type="SAM" id="SignalP"/>
    </source>
</evidence>
<keyword evidence="3" id="KW-0378">Hydrolase</keyword>
<reference evidence="3 4" key="1">
    <citation type="submission" date="2019-03" db="EMBL/GenBank/DDBJ databases">
        <title>Genomic Encyclopedia of Type Strains, Phase IV (KMG-IV): sequencing the most valuable type-strain genomes for metagenomic binning, comparative biology and taxonomic classification.</title>
        <authorList>
            <person name="Goeker M."/>
        </authorList>
    </citation>
    <scope>NUCLEOTIDE SEQUENCE [LARGE SCALE GENOMIC DNA]</scope>
    <source>
        <strain evidence="3 4">DSM 18063</strain>
    </source>
</reference>
<dbReference type="GO" id="GO:0016787">
    <property type="term" value="F:hydrolase activity"/>
    <property type="evidence" value="ECO:0007669"/>
    <property type="project" value="UniProtKB-KW"/>
</dbReference>
<evidence type="ECO:0000313" key="4">
    <source>
        <dbReference type="Proteomes" id="UP000294835"/>
    </source>
</evidence>
<dbReference type="Gene3D" id="2.40.370.10">
    <property type="entry name" value="AttH-like domain"/>
    <property type="match status" value="2"/>
</dbReference>